<comment type="subcellular location">
    <subcellularLocation>
        <location evidence="2">Gas vesicle</location>
    </subcellularLocation>
</comment>
<dbReference type="PANTHER" id="PTHR36852:SF1">
    <property type="entry name" value="PROTEIN GVPL 2"/>
    <property type="match status" value="1"/>
</dbReference>
<proteinExistence type="inferred from homology"/>
<dbReference type="EMBL" id="AP009389">
    <property type="protein sequence ID" value="BAF58609.1"/>
    <property type="molecule type" value="Genomic_DNA"/>
</dbReference>
<evidence type="ECO:0000256" key="1">
    <source>
        <dbReference type="ARBA" id="ARBA00022987"/>
    </source>
</evidence>
<dbReference type="Pfam" id="PF06386">
    <property type="entry name" value="GvpL_GvpF"/>
    <property type="match status" value="1"/>
</dbReference>
<reference evidence="7" key="1">
    <citation type="journal article" date="2008" name="Genome Res.">
        <title>The genome of Pelotomaculum thermopropionicum reveals niche-associated evolution in anaerobic microbiota.</title>
        <authorList>
            <person name="Kosaka T."/>
            <person name="Kato S."/>
            <person name="Shimoyama T."/>
            <person name="Ishii S."/>
            <person name="Abe T."/>
            <person name="Watanabe K."/>
        </authorList>
    </citation>
    <scope>NUCLEOTIDE SEQUENCE [LARGE SCALE GENOMIC DNA]</scope>
    <source>
        <strain evidence="7">DSM 13744 / JCM 10971 / SI</strain>
    </source>
</reference>
<comment type="similarity">
    <text evidence="3">Belongs to the gas vesicle GvpF/GvpL family.</text>
</comment>
<dbReference type="GO" id="GO:0031412">
    <property type="term" value="P:gas vesicle organization"/>
    <property type="evidence" value="ECO:0007669"/>
    <property type="project" value="InterPro"/>
</dbReference>
<gene>
    <name evidence="6" type="ordered locus">PTH_0428</name>
</gene>
<protein>
    <recommendedName>
        <fullName evidence="8">Gas vesicle synthesis protein GvpL/GvpF</fullName>
    </recommendedName>
</protein>
<dbReference type="InterPro" id="IPR009430">
    <property type="entry name" value="GvpL/GvpF"/>
</dbReference>
<evidence type="ECO:0008006" key="8">
    <source>
        <dbReference type="Google" id="ProtNLM"/>
    </source>
</evidence>
<accession>A5D582</accession>
<evidence type="ECO:0000313" key="7">
    <source>
        <dbReference type="Proteomes" id="UP000006556"/>
    </source>
</evidence>
<keyword evidence="4" id="KW-0175">Coiled coil</keyword>
<evidence type="ECO:0000256" key="4">
    <source>
        <dbReference type="SAM" id="Coils"/>
    </source>
</evidence>
<dbReference type="eggNOG" id="ENOG5032RKP">
    <property type="taxonomic scope" value="Bacteria"/>
</dbReference>
<dbReference type="GO" id="GO:0031411">
    <property type="term" value="C:gas vesicle"/>
    <property type="evidence" value="ECO:0007669"/>
    <property type="project" value="UniProtKB-SubCell"/>
</dbReference>
<dbReference type="KEGG" id="pth:PTH_0428"/>
<dbReference type="PANTHER" id="PTHR36852">
    <property type="entry name" value="PROTEIN GVPL 2"/>
    <property type="match status" value="1"/>
</dbReference>
<sequence>MKDRELFLNLLREAFREKAGRLLPALLGEIWDEAVAGFKNDVKSLLREVLEDELRKFMQEKNPAGKKARPAKTAGRRSGQGLAARTGRPVPPAKGKGRSSRRNQAPENAPPGPAAKGKSICKEAPAAAPTPARRPEGGPGSAPGPEPQDGPPPQKAYGVYLYCITNAGAEKLSPGVCGVDGNGEIFPLVHQSLCAFASTVSLAEFSQEALERRLQDAAWLQAAVEAHENVIEKVMENNPVVPMKFCTVFSSAEKVLDMLQEREKELRQVLDFLKDKEEWGLKVYCNRPVLKKLVAEQSENIRKMKAGAGPQPAGAAYFLKKKIDGLIEEETGQAARRCAAECHQALSQIAVLSAENKLLDREITGKSEEMVLNGAYLVSQARLEEFKETAAALEQKYRPCGFEFALTGRWPPYNFCLPPERSAEA</sequence>
<feature type="region of interest" description="Disordered" evidence="5">
    <location>
        <begin position="58"/>
        <end position="152"/>
    </location>
</feature>
<dbReference type="HOGENOM" id="CLU_645360_0_0_9"/>
<dbReference type="AlphaFoldDB" id="A5D582"/>
<evidence type="ECO:0000256" key="3">
    <source>
        <dbReference type="ARBA" id="ARBA00035643"/>
    </source>
</evidence>
<dbReference type="STRING" id="370438.PTH_0428"/>
<feature type="coiled-coil region" evidence="4">
    <location>
        <begin position="249"/>
        <end position="276"/>
    </location>
</feature>
<evidence type="ECO:0000256" key="2">
    <source>
        <dbReference type="ARBA" id="ARBA00035108"/>
    </source>
</evidence>
<dbReference type="Proteomes" id="UP000006556">
    <property type="component" value="Chromosome"/>
</dbReference>
<keyword evidence="1" id="KW-0304">Gas vesicle</keyword>
<name>A5D582_PELTS</name>
<keyword evidence="7" id="KW-1185">Reference proteome</keyword>
<evidence type="ECO:0000256" key="5">
    <source>
        <dbReference type="SAM" id="MobiDB-lite"/>
    </source>
</evidence>
<organism evidence="6 7">
    <name type="scientific">Pelotomaculum thermopropionicum (strain DSM 13744 / JCM 10971 / SI)</name>
    <dbReference type="NCBI Taxonomy" id="370438"/>
    <lineage>
        <taxon>Bacteria</taxon>
        <taxon>Bacillati</taxon>
        <taxon>Bacillota</taxon>
        <taxon>Clostridia</taxon>
        <taxon>Eubacteriales</taxon>
        <taxon>Desulfotomaculaceae</taxon>
        <taxon>Pelotomaculum</taxon>
    </lineage>
</organism>
<feature type="compositionally biased region" description="Pro residues" evidence="5">
    <location>
        <begin position="142"/>
        <end position="152"/>
    </location>
</feature>
<evidence type="ECO:0000313" key="6">
    <source>
        <dbReference type="EMBL" id="BAF58609.1"/>
    </source>
</evidence>